<accession>A0ABY7RWB5</accession>
<dbReference type="RefSeq" id="WP_249993272.1">
    <property type="nucleotide sequence ID" value="NZ_CP116221.1"/>
</dbReference>
<dbReference type="Pfam" id="PF18962">
    <property type="entry name" value="Por_Secre_tail"/>
    <property type="match status" value="1"/>
</dbReference>
<gene>
    <name evidence="3" type="ORF">MUN68_015410</name>
</gene>
<dbReference type="InterPro" id="IPR026444">
    <property type="entry name" value="Secre_tail"/>
</dbReference>
<dbReference type="Proteomes" id="UP001202717">
    <property type="component" value="Chromosome"/>
</dbReference>
<evidence type="ECO:0000313" key="3">
    <source>
        <dbReference type="EMBL" id="WCO01439.1"/>
    </source>
</evidence>
<evidence type="ECO:0000313" key="4">
    <source>
        <dbReference type="Proteomes" id="UP001202717"/>
    </source>
</evidence>
<dbReference type="SUPFAM" id="SSF52058">
    <property type="entry name" value="L domain-like"/>
    <property type="match status" value="1"/>
</dbReference>
<keyword evidence="4" id="KW-1185">Reference proteome</keyword>
<dbReference type="Gene3D" id="3.80.10.10">
    <property type="entry name" value="Ribonuclease Inhibitor"/>
    <property type="match status" value="1"/>
</dbReference>
<protein>
    <submittedName>
        <fullName evidence="3">T9SS type A sorting domain-containing protein</fullName>
    </submittedName>
</protein>
<proteinExistence type="predicted"/>
<feature type="domain" description="Secretion system C-terminal sorting" evidence="2">
    <location>
        <begin position="329"/>
        <end position="389"/>
    </location>
</feature>
<organism evidence="3 4">
    <name type="scientific">Psychroserpens ponticola</name>
    <dbReference type="NCBI Taxonomy" id="2932268"/>
    <lineage>
        <taxon>Bacteria</taxon>
        <taxon>Pseudomonadati</taxon>
        <taxon>Bacteroidota</taxon>
        <taxon>Flavobacteriia</taxon>
        <taxon>Flavobacteriales</taxon>
        <taxon>Flavobacteriaceae</taxon>
        <taxon>Psychroserpens</taxon>
    </lineage>
</organism>
<dbReference type="InterPro" id="IPR032675">
    <property type="entry name" value="LRR_dom_sf"/>
</dbReference>
<dbReference type="EMBL" id="CP116221">
    <property type="protein sequence ID" value="WCO01439.1"/>
    <property type="molecule type" value="Genomic_DNA"/>
</dbReference>
<dbReference type="NCBIfam" id="TIGR04183">
    <property type="entry name" value="Por_Secre_tail"/>
    <property type="match status" value="1"/>
</dbReference>
<evidence type="ECO:0000256" key="1">
    <source>
        <dbReference type="ARBA" id="ARBA00022729"/>
    </source>
</evidence>
<keyword evidence="1" id="KW-0732">Signal</keyword>
<evidence type="ECO:0000259" key="2">
    <source>
        <dbReference type="Pfam" id="PF18962"/>
    </source>
</evidence>
<name>A0ABY7RWB5_9FLAO</name>
<sequence length="397" mass="43816">MSRASILFFFLILLNIQISIGQIVSIPDPNFKTALLNHNPVIDSNSDGEIQVSEALTTTAISAFNQNISSIVGIEAFINLERLVCFNNPIASVDLSSNTQLEQINLQFTDLSEIDISANLELSFISLGYTSISDIDVTQHSNLEFLDISGTNINTIDVTNNLNLLALSIINLTSINNNLDLSNNILLESIEMRNIGIDNFDFSLFLNLKIVDIGFNNFSDVDFSNNNQLCSLKSRNCPVLNTINIQNGNNQALAPNQNCSVDFTIGGLSSVSGIDAFFGSLNLDLICVDDIEFANDNFTLIPAQTQFVEDCSVLSIDSFLIENIVLKFNPVKENLILESKHNIKNIDVFAVTGEKVIQKEINNREVNVNVENLTPGVYFISLTTVDSRTKTLKFLKL</sequence>
<reference evidence="3 4" key="1">
    <citation type="submission" date="2023-01" db="EMBL/GenBank/DDBJ databases">
        <title>Psychroserpens ponticola sp. nov., isolated from seawater.</title>
        <authorList>
            <person name="Kristyanto S."/>
            <person name="Jung J."/>
            <person name="Kim J.M."/>
            <person name="Jeon C.O."/>
        </authorList>
    </citation>
    <scope>NUCLEOTIDE SEQUENCE [LARGE SCALE GENOMIC DNA]</scope>
    <source>
        <strain evidence="3 4">MSW6</strain>
    </source>
</reference>